<name>A0A8J6XGP3_9CYAN</name>
<reference evidence="2" key="1">
    <citation type="submission" date="2020-09" db="EMBL/GenBank/DDBJ databases">
        <title>Iningainema tapete sp. nov. (Scytonemataceae, Cyanobacteria) from greenhouses in central Florida (USA) produces two types of nodularin with biosynthetic potential for microcystin-LR and anabaenopeptins.</title>
        <authorList>
            <person name="Berthold D.E."/>
            <person name="Lefler F.W."/>
            <person name="Huang I.-S."/>
            <person name="Abdulla H."/>
            <person name="Zimba P.V."/>
            <person name="Laughinghouse H.D. IV."/>
        </authorList>
    </citation>
    <scope>NUCLEOTIDE SEQUENCE</scope>
    <source>
        <strain evidence="2">BLCCT55</strain>
    </source>
</reference>
<evidence type="ECO:0000313" key="3">
    <source>
        <dbReference type="Proteomes" id="UP000629098"/>
    </source>
</evidence>
<proteinExistence type="predicted"/>
<comment type="caution">
    <text evidence="2">The sequence shown here is derived from an EMBL/GenBank/DDBJ whole genome shotgun (WGS) entry which is preliminary data.</text>
</comment>
<dbReference type="InterPro" id="IPR050834">
    <property type="entry name" value="Glycosyltransf_2"/>
</dbReference>
<dbReference type="InterPro" id="IPR001173">
    <property type="entry name" value="Glyco_trans_2-like"/>
</dbReference>
<dbReference type="SUPFAM" id="SSF53448">
    <property type="entry name" value="Nucleotide-diphospho-sugar transferases"/>
    <property type="match status" value="1"/>
</dbReference>
<dbReference type="PANTHER" id="PTHR43685">
    <property type="entry name" value="GLYCOSYLTRANSFERASE"/>
    <property type="match status" value="1"/>
</dbReference>
<dbReference type="Gene3D" id="3.90.550.10">
    <property type="entry name" value="Spore Coat Polysaccharide Biosynthesis Protein SpsA, Chain A"/>
    <property type="match status" value="1"/>
</dbReference>
<feature type="domain" description="Glycosyltransferase 2-like" evidence="1">
    <location>
        <begin position="9"/>
        <end position="167"/>
    </location>
</feature>
<organism evidence="2 3">
    <name type="scientific">Iningainema tapete BLCC-T55</name>
    <dbReference type="NCBI Taxonomy" id="2748662"/>
    <lineage>
        <taxon>Bacteria</taxon>
        <taxon>Bacillati</taxon>
        <taxon>Cyanobacteriota</taxon>
        <taxon>Cyanophyceae</taxon>
        <taxon>Nostocales</taxon>
        <taxon>Scytonemataceae</taxon>
        <taxon>Iningainema tapete</taxon>
    </lineage>
</organism>
<accession>A0A8J6XGP3</accession>
<evidence type="ECO:0000259" key="1">
    <source>
        <dbReference type="Pfam" id="PF00535"/>
    </source>
</evidence>
<dbReference type="AlphaFoldDB" id="A0A8J6XGP3"/>
<keyword evidence="3" id="KW-1185">Reference proteome</keyword>
<dbReference type="Pfam" id="PF00535">
    <property type="entry name" value="Glycos_transf_2"/>
    <property type="match status" value="1"/>
</dbReference>
<sequence length="296" mass="34269">MQLNNPKVSVIIPNYNHKEYLERAINSVIHQSYTDYEIIVIDDASTDDSVNFIHDKFPNVCLVSLSKNRGAGGARNEGINIARGSFIAFLDSDDEWASNYLETQIKYIESSPSTILVWSGCIHQKKDGTVEKFSCKPWLQYPNLTYHLLSENFILTPSIVMVRTDFLKQADCFNESLRICADKELFLKLFCLGEVAHVPHYLVTKYCHSTNLTGNYKLWVKETFDVLDIFYSNNLSAPYKHFEIETRSHNAMRLARILWREKRQFLFATQLLLKAFLISPTYMSKHFLKKIVKSNT</sequence>
<dbReference type="PANTHER" id="PTHR43685:SF2">
    <property type="entry name" value="GLYCOSYLTRANSFERASE 2-LIKE DOMAIN-CONTAINING PROTEIN"/>
    <property type="match status" value="1"/>
</dbReference>
<dbReference type="Proteomes" id="UP000629098">
    <property type="component" value="Unassembled WGS sequence"/>
</dbReference>
<gene>
    <name evidence="2" type="ORF">ICL16_04915</name>
</gene>
<dbReference type="EMBL" id="JACXAE010000025">
    <property type="protein sequence ID" value="MBD2771469.1"/>
    <property type="molecule type" value="Genomic_DNA"/>
</dbReference>
<evidence type="ECO:0000313" key="2">
    <source>
        <dbReference type="EMBL" id="MBD2771469.1"/>
    </source>
</evidence>
<dbReference type="RefSeq" id="WP_190825764.1">
    <property type="nucleotide sequence ID" value="NZ_CAWPPI010000025.1"/>
</dbReference>
<protein>
    <submittedName>
        <fullName evidence="2">Glycosyltransferase</fullName>
    </submittedName>
</protein>
<dbReference type="InterPro" id="IPR029044">
    <property type="entry name" value="Nucleotide-diphossugar_trans"/>
</dbReference>